<dbReference type="Pfam" id="PF13520">
    <property type="entry name" value="AA_permease_2"/>
    <property type="match status" value="1"/>
</dbReference>
<comment type="subcellular location">
    <subcellularLocation>
        <location evidence="1">Membrane</location>
        <topology evidence="1">Multi-pass membrane protein</topology>
    </subcellularLocation>
</comment>
<evidence type="ECO:0000256" key="5">
    <source>
        <dbReference type="ARBA" id="ARBA00023136"/>
    </source>
</evidence>
<comment type="caution">
    <text evidence="7">The sequence shown here is derived from an EMBL/GenBank/DDBJ whole genome shotgun (WGS) entry which is preliminary data.</text>
</comment>
<dbReference type="Gene3D" id="1.20.1740.10">
    <property type="entry name" value="Amino acid/polyamine transporter I"/>
    <property type="match status" value="1"/>
</dbReference>
<feature type="transmembrane region" description="Helical" evidence="6">
    <location>
        <begin position="350"/>
        <end position="372"/>
    </location>
</feature>
<feature type="transmembrane region" description="Helical" evidence="6">
    <location>
        <begin position="215"/>
        <end position="237"/>
    </location>
</feature>
<protein>
    <submittedName>
        <fullName evidence="7">APA family basic amino acid/polyamine antiporter</fullName>
    </submittedName>
</protein>
<sequence>MSIMEKKVIDVVEIEKNKKDPSLRSMGALDITLMGVGAIVGSGILVLTGVVAATTSGPAVIFSFLLAAFVCGLVGLCYAEVAATIPISGSAYIYTYASMGKLVGYLTGWLLTGVYMTCVAAVASGWTGYLSNLLNGVGIIIPEALTKVPADGGVANLPGAIAILLVTIMLSQGTKESKKFNNAMVGIKIFVILLFCVVAAFYIKPSNWTPFAPFGIKGVLTGASTAFFAFIGFDILATSVEDVKNPQKDLPRGMVATLIVCAILYVVVSLIMTGVLKYTELNVPEAMSLVLESVGQHGVAGVVSLGAVIGLLAVLFALCYAVSRVVMSMSRDGLLPTNLSKLSSKDSPNVIIWGNGILCALITAFFDIHILVNISNSGMLIIYMLVCASVIILRKLYPNIERSFKTPLVPFIPILSILILLFLFVRLPFVAFIPLVAWLVIGLITFFLYANKNSNKKHSCNK</sequence>
<feature type="transmembrane region" description="Helical" evidence="6">
    <location>
        <begin position="102"/>
        <end position="126"/>
    </location>
</feature>
<dbReference type="PANTHER" id="PTHR43243:SF4">
    <property type="entry name" value="CATIONIC AMINO ACID TRANSPORTER 4"/>
    <property type="match status" value="1"/>
</dbReference>
<evidence type="ECO:0000313" key="8">
    <source>
        <dbReference type="Proteomes" id="UP000767291"/>
    </source>
</evidence>
<feature type="transmembrane region" description="Helical" evidence="6">
    <location>
        <begin position="28"/>
        <end position="53"/>
    </location>
</feature>
<dbReference type="InterPro" id="IPR002293">
    <property type="entry name" value="AA/rel_permease1"/>
</dbReference>
<proteinExistence type="predicted"/>
<keyword evidence="8" id="KW-1185">Reference proteome</keyword>
<feature type="transmembrane region" description="Helical" evidence="6">
    <location>
        <begin position="299"/>
        <end position="322"/>
    </location>
</feature>
<reference evidence="7 8" key="1">
    <citation type="submission" date="2021-03" db="EMBL/GenBank/DDBJ databases">
        <title>Genomic Encyclopedia of Type Strains, Phase IV (KMG-IV): sequencing the most valuable type-strain genomes for metagenomic binning, comparative biology and taxonomic classification.</title>
        <authorList>
            <person name="Goeker M."/>
        </authorList>
    </citation>
    <scope>NUCLEOTIDE SEQUENCE [LARGE SCALE GENOMIC DNA]</scope>
    <source>
        <strain evidence="7 8">DSM 1289</strain>
    </source>
</reference>
<evidence type="ECO:0000256" key="3">
    <source>
        <dbReference type="ARBA" id="ARBA00022692"/>
    </source>
</evidence>
<evidence type="ECO:0000256" key="2">
    <source>
        <dbReference type="ARBA" id="ARBA00022448"/>
    </source>
</evidence>
<accession>A0ABS4EAX5</accession>
<dbReference type="EMBL" id="JAGGJX010000002">
    <property type="protein sequence ID" value="MBP1855073.1"/>
    <property type="molecule type" value="Genomic_DNA"/>
</dbReference>
<feature type="transmembrane region" description="Helical" evidence="6">
    <location>
        <begin position="408"/>
        <end position="425"/>
    </location>
</feature>
<keyword evidence="5 6" id="KW-0472">Membrane</keyword>
<evidence type="ECO:0000256" key="1">
    <source>
        <dbReference type="ARBA" id="ARBA00004141"/>
    </source>
</evidence>
<evidence type="ECO:0000256" key="4">
    <source>
        <dbReference type="ARBA" id="ARBA00022989"/>
    </source>
</evidence>
<keyword evidence="3 6" id="KW-0812">Transmembrane</keyword>
<feature type="transmembrane region" description="Helical" evidence="6">
    <location>
        <begin position="59"/>
        <end position="81"/>
    </location>
</feature>
<feature type="transmembrane region" description="Helical" evidence="6">
    <location>
        <begin position="431"/>
        <end position="450"/>
    </location>
</feature>
<evidence type="ECO:0000313" key="7">
    <source>
        <dbReference type="EMBL" id="MBP1855073.1"/>
    </source>
</evidence>
<name>A0ABS4EAX5_9FIRM</name>
<feature type="transmembrane region" description="Helical" evidence="6">
    <location>
        <begin position="258"/>
        <end position="279"/>
    </location>
</feature>
<organism evidence="7 8">
    <name type="scientific">Metaclostridioides mangenotii</name>
    <dbReference type="NCBI Taxonomy" id="1540"/>
    <lineage>
        <taxon>Bacteria</taxon>
        <taxon>Bacillati</taxon>
        <taxon>Bacillota</taxon>
        <taxon>Clostridia</taxon>
        <taxon>Peptostreptococcales</taxon>
        <taxon>Peptostreptococcaceae</taxon>
        <taxon>Metaclostridioides</taxon>
    </lineage>
</organism>
<evidence type="ECO:0000256" key="6">
    <source>
        <dbReference type="SAM" id="Phobius"/>
    </source>
</evidence>
<keyword evidence="2" id="KW-0813">Transport</keyword>
<feature type="transmembrane region" description="Helical" evidence="6">
    <location>
        <begin position="378"/>
        <end position="396"/>
    </location>
</feature>
<dbReference type="PIRSF" id="PIRSF006060">
    <property type="entry name" value="AA_transporter"/>
    <property type="match status" value="1"/>
</dbReference>
<feature type="transmembrane region" description="Helical" evidence="6">
    <location>
        <begin position="153"/>
        <end position="171"/>
    </location>
</feature>
<dbReference type="PANTHER" id="PTHR43243">
    <property type="entry name" value="INNER MEMBRANE TRANSPORTER YGJI-RELATED"/>
    <property type="match status" value="1"/>
</dbReference>
<dbReference type="Proteomes" id="UP000767291">
    <property type="component" value="Unassembled WGS sequence"/>
</dbReference>
<gene>
    <name evidence="7" type="ORF">J2Z43_001466</name>
</gene>
<feature type="transmembrane region" description="Helical" evidence="6">
    <location>
        <begin position="183"/>
        <end position="203"/>
    </location>
</feature>
<keyword evidence="4 6" id="KW-1133">Transmembrane helix</keyword>